<sequence>MRPLGIPAMTELHFEVLRQLLSRIGNQLDFRCQTQCGNH</sequence>
<dbReference type="EMBL" id="CAADFQ010000016">
    <property type="protein sequence ID" value="VFK30489.1"/>
    <property type="molecule type" value="Genomic_DNA"/>
</dbReference>
<organism evidence="1">
    <name type="scientific">Candidatus Kentrum sp. MB</name>
    <dbReference type="NCBI Taxonomy" id="2138164"/>
    <lineage>
        <taxon>Bacteria</taxon>
        <taxon>Pseudomonadati</taxon>
        <taxon>Pseudomonadota</taxon>
        <taxon>Gammaproteobacteria</taxon>
        <taxon>Candidatus Kentrum</taxon>
    </lineage>
</organism>
<gene>
    <name evidence="1" type="ORF">BECKMB1821I_GA0114274_10164</name>
</gene>
<protein>
    <submittedName>
        <fullName evidence="1">Uncharacterized protein</fullName>
    </submittedName>
</protein>
<name>A0A450XML1_9GAMM</name>
<proteinExistence type="predicted"/>
<accession>A0A450XML1</accession>
<dbReference type="AlphaFoldDB" id="A0A450XML1"/>
<reference evidence="1" key="1">
    <citation type="submission" date="2019-02" db="EMBL/GenBank/DDBJ databases">
        <authorList>
            <person name="Gruber-Vodicka R. H."/>
            <person name="Seah K. B. B."/>
        </authorList>
    </citation>
    <scope>NUCLEOTIDE SEQUENCE</scope>
    <source>
        <strain evidence="1">BECK_BZ199</strain>
    </source>
</reference>
<evidence type="ECO:0000313" key="1">
    <source>
        <dbReference type="EMBL" id="VFK30489.1"/>
    </source>
</evidence>